<evidence type="ECO:0000256" key="4">
    <source>
        <dbReference type="ARBA" id="ARBA00022692"/>
    </source>
</evidence>
<comment type="caution">
    <text evidence="9">The sequence shown here is derived from an EMBL/GenBank/DDBJ whole genome shotgun (WGS) entry which is preliminary data.</text>
</comment>
<evidence type="ECO:0000256" key="7">
    <source>
        <dbReference type="SAM" id="Phobius"/>
    </source>
</evidence>
<comment type="subcellular location">
    <subcellularLocation>
        <location evidence="1">Membrane</location>
        <topology evidence="1">Multi-pass membrane protein</topology>
    </subcellularLocation>
</comment>
<feature type="transmembrane region" description="Helical" evidence="7">
    <location>
        <begin position="44"/>
        <end position="66"/>
    </location>
</feature>
<sequence length="460" mass="52299">MPYILQKYYPWRNILFVLSEGALIFLIINAVFLSWAGAAEYREFIGVYVFRALVVTFVFQLCFYFFDLYDHTIIPRFPDHMLKVLQTFGLGCIVLAFIYYLFPALIISTRVFWTGLFAVGLVILIWRFTYFRLLEHRIFDQPVALVGTGRFASQVASAIEGKKDSGHRIVAFVGNPQSPVASGGQPVYQEVKELYPLCANRDVEKIVLALDERRGTMPMGDLIQYKFMGIEILDAMGFYEKLTGKIMVERVNPSWLLFSEGFYVGRLTRTLKRLMDIFAAAGLLVVSSPVFLLTALAVKFESPGGAFYRQERVGQNGRVFNIVKFRSMYNDAEKDGPVWASAGDSRVTRVGGFIRKTRIDELPQLINVIRGDMSFVGPRPERPVFVSELAEKIPFYTIRQVVKPGITGWAQICYPYGASAEDALRKLEYDLYYIKNLSIGMDLATIFQTVKVVLFQKGAR</sequence>
<keyword evidence="10" id="KW-1185">Reference proteome</keyword>
<dbReference type="EMBL" id="JACDUS010000015">
    <property type="protein sequence ID" value="MBA2883021.1"/>
    <property type="molecule type" value="Genomic_DNA"/>
</dbReference>
<organism evidence="9 10">
    <name type="scientific">Desulfosalsimonas propionicica</name>
    <dbReference type="NCBI Taxonomy" id="332175"/>
    <lineage>
        <taxon>Bacteria</taxon>
        <taxon>Pseudomonadati</taxon>
        <taxon>Thermodesulfobacteriota</taxon>
        <taxon>Desulfobacteria</taxon>
        <taxon>Desulfobacterales</taxon>
        <taxon>Desulfosalsimonadaceae</taxon>
        <taxon>Desulfosalsimonas</taxon>
    </lineage>
</organism>
<dbReference type="Proteomes" id="UP000525298">
    <property type="component" value="Unassembled WGS sequence"/>
</dbReference>
<keyword evidence="5 7" id="KW-1133">Transmembrane helix</keyword>
<accession>A0A7W0CC65</accession>
<comment type="similarity">
    <text evidence="2">Belongs to the bacterial sugar transferase family.</text>
</comment>
<dbReference type="GO" id="GO:0089702">
    <property type="term" value="F:undecaprenyl-phosphate glucose phosphotransferase activity"/>
    <property type="evidence" value="ECO:0007669"/>
    <property type="project" value="TreeGrafter"/>
</dbReference>
<dbReference type="InterPro" id="IPR017475">
    <property type="entry name" value="EPS_sugar_tfrase"/>
</dbReference>
<evidence type="ECO:0000256" key="2">
    <source>
        <dbReference type="ARBA" id="ARBA00006464"/>
    </source>
</evidence>
<dbReference type="Pfam" id="PF02397">
    <property type="entry name" value="Bac_transf"/>
    <property type="match status" value="1"/>
</dbReference>
<dbReference type="InterPro" id="IPR017464">
    <property type="entry name" value="Sugar_tfrase_EpsB_2"/>
</dbReference>
<keyword evidence="4 7" id="KW-0812">Transmembrane</keyword>
<dbReference type="Pfam" id="PF13727">
    <property type="entry name" value="CoA_binding_3"/>
    <property type="match status" value="1"/>
</dbReference>
<protein>
    <submittedName>
        <fullName evidence="9">Sugar transferase (PEP-CTERM system associated)</fullName>
    </submittedName>
</protein>
<evidence type="ECO:0000313" key="10">
    <source>
        <dbReference type="Proteomes" id="UP000525298"/>
    </source>
</evidence>
<feature type="transmembrane region" description="Helical" evidence="7">
    <location>
        <begin position="87"/>
        <end position="106"/>
    </location>
</feature>
<dbReference type="PANTHER" id="PTHR30576">
    <property type="entry name" value="COLANIC BIOSYNTHESIS UDP-GLUCOSE LIPID CARRIER TRANSFERASE"/>
    <property type="match status" value="1"/>
</dbReference>
<dbReference type="PANTHER" id="PTHR30576:SF21">
    <property type="entry name" value="UDP-GLUCOSE:UNDECAPRENYL-PHOSPHATE GLUCOSE-1-PHOSPHATE TRANSFERASE"/>
    <property type="match status" value="1"/>
</dbReference>
<dbReference type="RefSeq" id="WP_181552640.1">
    <property type="nucleotide sequence ID" value="NZ_JACDUS010000015.1"/>
</dbReference>
<dbReference type="NCBIfam" id="TIGR03025">
    <property type="entry name" value="EPS_sugtrans"/>
    <property type="match status" value="1"/>
</dbReference>
<evidence type="ECO:0000256" key="3">
    <source>
        <dbReference type="ARBA" id="ARBA00022679"/>
    </source>
</evidence>
<feature type="transmembrane region" description="Helical" evidence="7">
    <location>
        <begin position="112"/>
        <end position="130"/>
    </location>
</feature>
<dbReference type="NCBIfam" id="TIGR03013">
    <property type="entry name" value="EpsB_2"/>
    <property type="match status" value="1"/>
</dbReference>
<dbReference type="AlphaFoldDB" id="A0A7W0CC65"/>
<reference evidence="9 10" key="1">
    <citation type="submission" date="2020-07" db="EMBL/GenBank/DDBJ databases">
        <title>Genomic Encyclopedia of Type Strains, Phase IV (KMG-IV): sequencing the most valuable type-strain genomes for metagenomic binning, comparative biology and taxonomic classification.</title>
        <authorList>
            <person name="Goeker M."/>
        </authorList>
    </citation>
    <scope>NUCLEOTIDE SEQUENCE [LARGE SCALE GENOMIC DNA]</scope>
    <source>
        <strain evidence="9 10">DSM 17721</strain>
    </source>
</reference>
<evidence type="ECO:0000256" key="5">
    <source>
        <dbReference type="ARBA" id="ARBA00022989"/>
    </source>
</evidence>
<dbReference type="GO" id="GO:0009242">
    <property type="term" value="P:colanic acid biosynthetic process"/>
    <property type="evidence" value="ECO:0007669"/>
    <property type="project" value="TreeGrafter"/>
</dbReference>
<proteinExistence type="inferred from homology"/>
<evidence type="ECO:0000256" key="6">
    <source>
        <dbReference type="ARBA" id="ARBA00023136"/>
    </source>
</evidence>
<evidence type="ECO:0000259" key="8">
    <source>
        <dbReference type="Pfam" id="PF02397"/>
    </source>
</evidence>
<gene>
    <name evidence="9" type="ORF">HNR65_003378</name>
</gene>
<keyword evidence="6 7" id="KW-0472">Membrane</keyword>
<name>A0A7W0CC65_9BACT</name>
<keyword evidence="3 9" id="KW-0808">Transferase</keyword>
<evidence type="ECO:0000256" key="1">
    <source>
        <dbReference type="ARBA" id="ARBA00004141"/>
    </source>
</evidence>
<feature type="transmembrane region" description="Helical" evidence="7">
    <location>
        <begin position="14"/>
        <end position="38"/>
    </location>
</feature>
<evidence type="ECO:0000313" key="9">
    <source>
        <dbReference type="EMBL" id="MBA2883021.1"/>
    </source>
</evidence>
<dbReference type="InterPro" id="IPR003362">
    <property type="entry name" value="Bact_transf"/>
</dbReference>
<dbReference type="Gene3D" id="3.40.50.720">
    <property type="entry name" value="NAD(P)-binding Rossmann-like Domain"/>
    <property type="match status" value="1"/>
</dbReference>
<dbReference type="GO" id="GO:0016020">
    <property type="term" value="C:membrane"/>
    <property type="evidence" value="ECO:0007669"/>
    <property type="project" value="UniProtKB-SubCell"/>
</dbReference>
<feature type="transmembrane region" description="Helical" evidence="7">
    <location>
        <begin position="277"/>
        <end position="298"/>
    </location>
</feature>
<feature type="domain" description="Bacterial sugar transferase" evidence="8">
    <location>
        <begin position="272"/>
        <end position="454"/>
    </location>
</feature>